<dbReference type="PROSITE" id="PS50853">
    <property type="entry name" value="FN3"/>
    <property type="match status" value="2"/>
</dbReference>
<keyword evidence="17 22" id="KW-0675">Receptor</keyword>
<keyword evidence="27" id="KW-1185">Reference proteome</keyword>
<dbReference type="InterPro" id="IPR017441">
    <property type="entry name" value="Protein_kinase_ATP_BS"/>
</dbReference>
<dbReference type="Gene3D" id="3.80.20.20">
    <property type="entry name" value="Receptor L-domain"/>
    <property type="match status" value="2"/>
</dbReference>
<accession>A0A9P0G600</accession>
<dbReference type="GO" id="GO:0051897">
    <property type="term" value="P:positive regulation of phosphatidylinositol 3-kinase/protein kinase B signal transduction"/>
    <property type="evidence" value="ECO:0007669"/>
    <property type="project" value="TreeGrafter"/>
</dbReference>
<feature type="transmembrane region" description="Helical" evidence="23">
    <location>
        <begin position="943"/>
        <end position="964"/>
    </location>
</feature>
<proteinExistence type="inferred from homology"/>
<dbReference type="InterPro" id="IPR036941">
    <property type="entry name" value="Rcpt_L-dom_sf"/>
</dbReference>
<evidence type="ECO:0000313" key="27">
    <source>
        <dbReference type="Proteomes" id="UP001153636"/>
    </source>
</evidence>
<sequence length="1365" mass="155215">MAVNGTTLTARLRRIFGWQTSGCSRLTKTILNFSLICIILLGFLHPVLADDLISDSIDKNDARRICSSMDIRNSLESFKKLEHCEVIEGFLSILLIDNVDPVQLSQFNFPKLIEITDYLLLYRVNGLRSLGQLFPNLSVIRGSNTFLNKALVIFEMSTLQEIGLYSLTTILKGQVHIDKNPSLCFVKSVDWSLIVKDQPEKNVVKTLKPENECPVCPASVQRGNETFPCPIRVKSDSMGTIKEHLCWNKNHCQIQCPTRCGNWSCNNKLMCCNKSCLACRNDDPKICTVCPKISYKFDEQKECRNDCNPGLYEYLERRCINHTQCLHAMHKPIEMQTTNYYPLKPFKIHNGKCLMECPSEYTEVNSTCVKCSVVGNCRKNCPGMNIDSIAMSRQLSGCTHINGSLEIQIRGGANITELEENLKMIEEISGYLKVVRSFSLLSLNFLKSLKRIRGERKEKDKYVFTVLDNQNLQDLWDWTNRTMQIDQGKLFFHFNPKLCYDKIVKLQEIAKLDNFTDLEVAKNSNGDKVACNITTLNITIEKIESYNVSLRWKAFDLDDQRRLLAYTIVYVESPFKNISLYDGKDACGQDKWNIIDLPSKEDDTEISYTIPKLNPWTQYAFYVKTYTIAQERKGAQSDIQYFKTKPSRPRAPIIIKVESISSDSLNITWLPPSKPNGPITHYKINVTRNYLRATTSADHNYCNDDLHSRSDTDRSIPKPHPTDNCDCKDPNKIILNATYESEALEAIEFENELTNIVYIKRPKREAVIYSNATIPESFSEKSKIKTAKTTRCYIEGLHHYTSYDIFVNTCRYEPENQTVTEECSERDAWTTFTTLPKEGADKISNLHIVSKNKDSVTIAWDQPKDPNGNIFAYTISYKRMDIPRAKPMPECHNVTTRNKTLFYTISKLNSGNYSLSVFAKSAKSNEKSEPIYFYIEEPSSSTALIVSMILCVFIIIMIILGCLYKKQQKNVLILNPNPEYVPSVYIKDDWEVPRNNITLIKELGQGSFGMVWEGLAHDIKGKTEIRCAVKTVNEHATDRERLEFLNEASVMKAFDTTHVVKLLGVVSEGQPTLVIMELMANGDLKSYLRSHRPDMENYNPNLVKQPPSLKQILQMAIEISDGMAYLSAKKFVHRDLAARNCMVSEDLVVKIGDFGMTRDIYETDYYRKGTKGLLPVRWMAPESLKDGVFTSSSDVWSYGVVLWEMATLASQPYQGLSNDQVLRYVIDGGVMERPENCPDKLYTLMRYCWQHKPSSRPAFLKLCQLLLEDASPIFPDVSFYHSSAGVEARASRHTPSPNQDDQTTPLRTAVERLKGYTPQSQDSDDLDVDTHHHFPSISESGIGVITTANGYVSGCPTNGAATTQC</sequence>
<evidence type="ECO:0000256" key="7">
    <source>
        <dbReference type="ARBA" id="ARBA00022723"/>
    </source>
</evidence>
<dbReference type="InterPro" id="IPR006212">
    <property type="entry name" value="Furin_repeat"/>
</dbReference>
<dbReference type="SUPFAM" id="SSF49265">
    <property type="entry name" value="Fibronectin type III"/>
    <property type="match status" value="3"/>
</dbReference>
<feature type="domain" description="Fibronectin type-III" evidence="25">
    <location>
        <begin position="842"/>
        <end position="938"/>
    </location>
</feature>
<evidence type="ECO:0000256" key="10">
    <source>
        <dbReference type="ARBA" id="ARBA00022741"/>
    </source>
</evidence>
<dbReference type="InterPro" id="IPR003961">
    <property type="entry name" value="FN3_dom"/>
</dbReference>
<keyword evidence="6 22" id="KW-0812">Transmembrane</keyword>
<dbReference type="Pfam" id="PF00757">
    <property type="entry name" value="Furin-like"/>
    <property type="match status" value="1"/>
</dbReference>
<dbReference type="InterPro" id="IPR002011">
    <property type="entry name" value="Tyr_kinase_rcpt_2_CS"/>
</dbReference>
<keyword evidence="8" id="KW-0732">Signal</keyword>
<comment type="subcellular location">
    <subcellularLocation>
        <location evidence="2">Membrane</location>
        <topology evidence="2">Single-pass type I membrane protein</topology>
    </subcellularLocation>
</comment>
<dbReference type="InterPro" id="IPR036116">
    <property type="entry name" value="FN3_sf"/>
</dbReference>
<dbReference type="EC" id="2.7.10.1" evidence="22"/>
<evidence type="ECO:0000256" key="9">
    <source>
        <dbReference type="ARBA" id="ARBA00022737"/>
    </source>
</evidence>
<dbReference type="GO" id="GO:0043560">
    <property type="term" value="F:insulin receptor substrate binding"/>
    <property type="evidence" value="ECO:0007669"/>
    <property type="project" value="TreeGrafter"/>
</dbReference>
<evidence type="ECO:0000256" key="6">
    <source>
        <dbReference type="ARBA" id="ARBA00022692"/>
    </source>
</evidence>
<dbReference type="GO" id="GO:0046872">
    <property type="term" value="F:metal ion binding"/>
    <property type="evidence" value="ECO:0007669"/>
    <property type="project" value="UniProtKB-KW"/>
</dbReference>
<gene>
    <name evidence="26" type="ORF">PSYICH_LOCUS4426</name>
</gene>
<keyword evidence="18" id="KW-0325">Glycoprotein</keyword>
<dbReference type="InterPro" id="IPR000494">
    <property type="entry name" value="Rcpt_L-dom"/>
</dbReference>
<dbReference type="PROSITE" id="PS50011">
    <property type="entry name" value="PROTEIN_KINASE_DOM"/>
    <property type="match status" value="1"/>
</dbReference>
<evidence type="ECO:0000256" key="12">
    <source>
        <dbReference type="ARBA" id="ARBA00022840"/>
    </source>
</evidence>
<dbReference type="PROSITE" id="PS00107">
    <property type="entry name" value="PROTEIN_KINASE_ATP"/>
    <property type="match status" value="1"/>
</dbReference>
<keyword evidence="12 21" id="KW-0067">ATP-binding</keyword>
<evidence type="ECO:0000256" key="23">
    <source>
        <dbReference type="SAM" id="Phobius"/>
    </source>
</evidence>
<comment type="catalytic activity">
    <reaction evidence="20 22">
        <text>L-tyrosyl-[protein] + ATP = O-phospho-L-tyrosyl-[protein] + ADP + H(+)</text>
        <dbReference type="Rhea" id="RHEA:10596"/>
        <dbReference type="Rhea" id="RHEA-COMP:10136"/>
        <dbReference type="Rhea" id="RHEA-COMP:20101"/>
        <dbReference type="ChEBI" id="CHEBI:15378"/>
        <dbReference type="ChEBI" id="CHEBI:30616"/>
        <dbReference type="ChEBI" id="CHEBI:46858"/>
        <dbReference type="ChEBI" id="CHEBI:61978"/>
        <dbReference type="ChEBI" id="CHEBI:456216"/>
        <dbReference type="EC" id="2.7.10.1"/>
    </reaction>
</comment>
<evidence type="ECO:0000256" key="14">
    <source>
        <dbReference type="ARBA" id="ARBA00023136"/>
    </source>
</evidence>
<evidence type="ECO:0000313" key="26">
    <source>
        <dbReference type="EMBL" id="CAH1103354.1"/>
    </source>
</evidence>
<dbReference type="PROSITE" id="PS00109">
    <property type="entry name" value="PROTEIN_KINASE_TYR"/>
    <property type="match status" value="1"/>
</dbReference>
<dbReference type="GO" id="GO:0005899">
    <property type="term" value="C:insulin receptor complex"/>
    <property type="evidence" value="ECO:0007669"/>
    <property type="project" value="TreeGrafter"/>
</dbReference>
<dbReference type="PANTHER" id="PTHR24416">
    <property type="entry name" value="TYROSINE-PROTEIN KINASE RECEPTOR"/>
    <property type="match status" value="1"/>
</dbReference>
<comment type="cofactor">
    <cofactor evidence="1">
        <name>Mn(2+)</name>
        <dbReference type="ChEBI" id="CHEBI:29035"/>
    </cofactor>
</comment>
<reference evidence="26" key="1">
    <citation type="submission" date="2022-01" db="EMBL/GenBank/DDBJ databases">
        <authorList>
            <person name="King R."/>
        </authorList>
    </citation>
    <scope>NUCLEOTIDE SEQUENCE</scope>
</reference>
<dbReference type="Gene3D" id="1.10.510.10">
    <property type="entry name" value="Transferase(Phosphotransferase) domain 1"/>
    <property type="match status" value="1"/>
</dbReference>
<dbReference type="InterPro" id="IPR011009">
    <property type="entry name" value="Kinase-like_dom_sf"/>
</dbReference>
<dbReference type="SUPFAM" id="SSF57184">
    <property type="entry name" value="Growth factor receptor domain"/>
    <property type="match status" value="1"/>
</dbReference>
<dbReference type="OrthoDB" id="5809444at2759"/>
<name>A0A9P0G600_9CUCU</name>
<keyword evidence="4" id="KW-0808">Transferase</keyword>
<evidence type="ECO:0000256" key="21">
    <source>
        <dbReference type="PROSITE-ProRule" id="PRU10141"/>
    </source>
</evidence>
<dbReference type="GO" id="GO:0005009">
    <property type="term" value="F:insulin receptor activity"/>
    <property type="evidence" value="ECO:0007669"/>
    <property type="project" value="TreeGrafter"/>
</dbReference>
<dbReference type="InterPro" id="IPR013783">
    <property type="entry name" value="Ig-like_fold"/>
</dbReference>
<dbReference type="InterPro" id="IPR001245">
    <property type="entry name" value="Ser-Thr/Tyr_kinase_cat_dom"/>
</dbReference>
<keyword evidence="14 23" id="KW-0472">Membrane</keyword>
<keyword evidence="13 23" id="KW-1133">Transmembrane helix</keyword>
<keyword evidence="3 22" id="KW-0597">Phosphoprotein</keyword>
<evidence type="ECO:0000256" key="17">
    <source>
        <dbReference type="ARBA" id="ARBA00023170"/>
    </source>
</evidence>
<dbReference type="InterPro" id="IPR000719">
    <property type="entry name" value="Prot_kinase_dom"/>
</dbReference>
<comment type="similarity">
    <text evidence="22">Belongs to the protein kinase superfamily. Tyr protein kinase family. Insulin receptor subfamily.</text>
</comment>
<keyword evidence="9" id="KW-0677">Repeat</keyword>
<dbReference type="InterPro" id="IPR009030">
    <property type="entry name" value="Growth_fac_rcpt_cys_sf"/>
</dbReference>
<dbReference type="Gene3D" id="2.10.220.10">
    <property type="entry name" value="Hormone Receptor, Insulin-like Growth Factor Receptor 1, Chain A, domain 2"/>
    <property type="match status" value="1"/>
</dbReference>
<dbReference type="InterPro" id="IPR008266">
    <property type="entry name" value="Tyr_kinase_AS"/>
</dbReference>
<evidence type="ECO:0000256" key="2">
    <source>
        <dbReference type="ARBA" id="ARBA00004479"/>
    </source>
</evidence>
<dbReference type="GO" id="GO:0005524">
    <property type="term" value="F:ATP binding"/>
    <property type="evidence" value="ECO:0007669"/>
    <property type="project" value="UniProtKB-UniRule"/>
</dbReference>
<dbReference type="InterPro" id="IPR006211">
    <property type="entry name" value="Furin-like_Cys-rich_dom"/>
</dbReference>
<evidence type="ECO:0000256" key="13">
    <source>
        <dbReference type="ARBA" id="ARBA00022989"/>
    </source>
</evidence>
<keyword evidence="5" id="KW-0165">Cleavage on pair of basic residues</keyword>
<feature type="domain" description="Fibronectin type-III" evidence="25">
    <location>
        <begin position="534"/>
        <end position="647"/>
    </location>
</feature>
<protein>
    <recommendedName>
        <fullName evidence="22">Tyrosine-protein kinase receptor</fullName>
        <ecNumber evidence="22">2.7.10.1</ecNumber>
    </recommendedName>
</protein>
<dbReference type="Pfam" id="PF07714">
    <property type="entry name" value="PK_Tyr_Ser-Thr"/>
    <property type="match status" value="1"/>
</dbReference>
<dbReference type="SMART" id="SM00219">
    <property type="entry name" value="TyrKc"/>
    <property type="match status" value="1"/>
</dbReference>
<dbReference type="SUPFAM" id="SSF56112">
    <property type="entry name" value="Protein kinase-like (PK-like)"/>
    <property type="match status" value="1"/>
</dbReference>
<dbReference type="FunFam" id="2.60.40.10:FF:000087">
    <property type="entry name" value="Tyrosine-protein kinase receptor"/>
    <property type="match status" value="1"/>
</dbReference>
<dbReference type="GO" id="GO:0030424">
    <property type="term" value="C:axon"/>
    <property type="evidence" value="ECO:0007669"/>
    <property type="project" value="TreeGrafter"/>
</dbReference>
<dbReference type="PRINTS" id="PR00109">
    <property type="entry name" value="TYRKINASE"/>
</dbReference>
<keyword evidence="11" id="KW-0418">Kinase</keyword>
<dbReference type="CDD" id="cd00063">
    <property type="entry name" value="FN3"/>
    <property type="match status" value="3"/>
</dbReference>
<dbReference type="GO" id="GO:0042593">
    <property type="term" value="P:glucose homeostasis"/>
    <property type="evidence" value="ECO:0007669"/>
    <property type="project" value="TreeGrafter"/>
</dbReference>
<organism evidence="26 27">
    <name type="scientific">Psylliodes chrysocephalus</name>
    <dbReference type="NCBI Taxonomy" id="3402493"/>
    <lineage>
        <taxon>Eukaryota</taxon>
        <taxon>Metazoa</taxon>
        <taxon>Ecdysozoa</taxon>
        <taxon>Arthropoda</taxon>
        <taxon>Hexapoda</taxon>
        <taxon>Insecta</taxon>
        <taxon>Pterygota</taxon>
        <taxon>Neoptera</taxon>
        <taxon>Endopterygota</taxon>
        <taxon>Coleoptera</taxon>
        <taxon>Polyphaga</taxon>
        <taxon>Cucujiformia</taxon>
        <taxon>Chrysomeloidea</taxon>
        <taxon>Chrysomelidae</taxon>
        <taxon>Galerucinae</taxon>
        <taxon>Alticini</taxon>
        <taxon>Psylliodes</taxon>
    </lineage>
</organism>
<evidence type="ECO:0000256" key="18">
    <source>
        <dbReference type="ARBA" id="ARBA00023180"/>
    </source>
</evidence>
<dbReference type="CDD" id="cd05032">
    <property type="entry name" value="PTKc_InsR_like"/>
    <property type="match status" value="1"/>
</dbReference>
<evidence type="ECO:0000256" key="1">
    <source>
        <dbReference type="ARBA" id="ARBA00001936"/>
    </source>
</evidence>
<keyword evidence="10 21" id="KW-0547">Nucleotide-binding</keyword>
<evidence type="ECO:0000256" key="8">
    <source>
        <dbReference type="ARBA" id="ARBA00022729"/>
    </source>
</evidence>
<evidence type="ECO:0000256" key="22">
    <source>
        <dbReference type="RuleBase" id="RU000312"/>
    </source>
</evidence>
<evidence type="ECO:0000256" key="5">
    <source>
        <dbReference type="ARBA" id="ARBA00022685"/>
    </source>
</evidence>
<dbReference type="SUPFAM" id="SSF52058">
    <property type="entry name" value="L domain-like"/>
    <property type="match status" value="2"/>
</dbReference>
<dbReference type="FunFam" id="3.30.200.20:FF:000026">
    <property type="entry name" value="Tyrosine-protein kinase receptor"/>
    <property type="match status" value="1"/>
</dbReference>
<keyword evidence="19" id="KW-0464">Manganese</keyword>
<feature type="domain" description="Protein kinase" evidence="24">
    <location>
        <begin position="997"/>
        <end position="1274"/>
    </location>
</feature>
<dbReference type="GO" id="GO:0043410">
    <property type="term" value="P:positive regulation of MAPK cascade"/>
    <property type="evidence" value="ECO:0007669"/>
    <property type="project" value="TreeGrafter"/>
</dbReference>
<evidence type="ECO:0000256" key="20">
    <source>
        <dbReference type="ARBA" id="ARBA00051243"/>
    </source>
</evidence>
<dbReference type="Pfam" id="PF01030">
    <property type="entry name" value="Recep_L_domain"/>
    <property type="match status" value="2"/>
</dbReference>
<evidence type="ECO:0000256" key="16">
    <source>
        <dbReference type="ARBA" id="ARBA00023157"/>
    </source>
</evidence>
<evidence type="ECO:0000256" key="11">
    <source>
        <dbReference type="ARBA" id="ARBA00022777"/>
    </source>
</evidence>
<dbReference type="EMBL" id="OV651826">
    <property type="protein sequence ID" value="CAH1103354.1"/>
    <property type="molecule type" value="Genomic_DNA"/>
</dbReference>
<evidence type="ECO:0000259" key="24">
    <source>
        <dbReference type="PROSITE" id="PS50011"/>
    </source>
</evidence>
<evidence type="ECO:0000256" key="15">
    <source>
        <dbReference type="ARBA" id="ARBA00023137"/>
    </source>
</evidence>
<dbReference type="PROSITE" id="PS00239">
    <property type="entry name" value="RECEPTOR_TYR_KIN_II"/>
    <property type="match status" value="1"/>
</dbReference>
<evidence type="ECO:0000256" key="19">
    <source>
        <dbReference type="ARBA" id="ARBA00023211"/>
    </source>
</evidence>
<dbReference type="PANTHER" id="PTHR24416:SF525">
    <property type="entry name" value="INSULIN-LIKE RECEPTOR"/>
    <property type="match status" value="1"/>
</dbReference>
<feature type="binding site" evidence="21">
    <location>
        <position position="1030"/>
    </location>
    <ligand>
        <name>ATP</name>
        <dbReference type="ChEBI" id="CHEBI:30616"/>
    </ligand>
</feature>
<keyword evidence="16" id="KW-1015">Disulfide bond</keyword>
<dbReference type="Proteomes" id="UP001153636">
    <property type="component" value="Chromosome 14"/>
</dbReference>
<evidence type="ECO:0000256" key="4">
    <source>
        <dbReference type="ARBA" id="ARBA00022679"/>
    </source>
</evidence>
<dbReference type="Gene3D" id="2.60.40.10">
    <property type="entry name" value="Immunoglobulins"/>
    <property type="match status" value="3"/>
</dbReference>
<dbReference type="CDD" id="cd00064">
    <property type="entry name" value="FU"/>
    <property type="match status" value="1"/>
</dbReference>
<dbReference type="InterPro" id="IPR020635">
    <property type="entry name" value="Tyr_kinase_cat_dom"/>
</dbReference>
<keyword evidence="7" id="KW-0479">Metal-binding</keyword>
<dbReference type="Gene3D" id="3.30.200.20">
    <property type="entry name" value="Phosphorylase Kinase, domain 1"/>
    <property type="match status" value="1"/>
</dbReference>
<evidence type="ECO:0000259" key="25">
    <source>
        <dbReference type="PROSITE" id="PS50853"/>
    </source>
</evidence>
<dbReference type="FunFam" id="3.80.20.20:FF:000001">
    <property type="entry name" value="Tyrosine-protein kinase receptor"/>
    <property type="match status" value="1"/>
</dbReference>
<dbReference type="Pfam" id="PF00041">
    <property type="entry name" value="fn3"/>
    <property type="match status" value="1"/>
</dbReference>
<dbReference type="SMART" id="SM00060">
    <property type="entry name" value="FN3"/>
    <property type="match status" value="3"/>
</dbReference>
<dbReference type="InterPro" id="IPR050122">
    <property type="entry name" value="RTK"/>
</dbReference>
<evidence type="ECO:0000256" key="3">
    <source>
        <dbReference type="ARBA" id="ARBA00022553"/>
    </source>
</evidence>
<dbReference type="FunFam" id="1.10.510.10:FF:000528">
    <property type="entry name" value="Tyrosine-protein kinase receptor"/>
    <property type="match status" value="1"/>
</dbReference>
<keyword evidence="15" id="KW-0829">Tyrosine-protein kinase</keyword>